<evidence type="ECO:0000313" key="1">
    <source>
        <dbReference type="EMBL" id="MDG4475878.1"/>
    </source>
</evidence>
<accession>A0A9X4MGB5</accession>
<proteinExistence type="predicted"/>
<protein>
    <submittedName>
        <fullName evidence="1">Acetyltransferase</fullName>
    </submittedName>
</protein>
<dbReference type="InterPro" id="IPR038763">
    <property type="entry name" value="DHH_sf"/>
</dbReference>
<reference evidence="1" key="2">
    <citation type="submission" date="2022-10" db="EMBL/GenBank/DDBJ databases">
        <authorList>
            <person name="Aronson H.S."/>
        </authorList>
    </citation>
    <scope>NUCLEOTIDE SEQUENCE</scope>
    <source>
        <strain evidence="1">RS19-109</strain>
    </source>
</reference>
<organism evidence="1 2">
    <name type="scientific">Thiovibrio frasassiensis</name>
    <dbReference type="NCBI Taxonomy" id="2984131"/>
    <lineage>
        <taxon>Bacteria</taxon>
        <taxon>Pseudomonadati</taxon>
        <taxon>Thermodesulfobacteriota</taxon>
        <taxon>Desulfobulbia</taxon>
        <taxon>Desulfobulbales</taxon>
        <taxon>Thiovibrionaceae</taxon>
        <taxon>Thiovibrio</taxon>
    </lineage>
</organism>
<dbReference type="Proteomes" id="UP001154240">
    <property type="component" value="Unassembled WGS sequence"/>
</dbReference>
<evidence type="ECO:0000313" key="2">
    <source>
        <dbReference type="Proteomes" id="UP001154240"/>
    </source>
</evidence>
<dbReference type="RefSeq" id="WP_307632852.1">
    <property type="nucleotide sequence ID" value="NZ_JAPHEH010000001.1"/>
</dbReference>
<keyword evidence="2" id="KW-1185">Reference proteome</keyword>
<comment type="caution">
    <text evidence="1">The sequence shown here is derived from an EMBL/GenBank/DDBJ whole genome shotgun (WGS) entry which is preliminary data.</text>
</comment>
<dbReference type="SUPFAM" id="SSF64182">
    <property type="entry name" value="DHH phosphoesterases"/>
    <property type="match status" value="1"/>
</dbReference>
<gene>
    <name evidence="1" type="ORF">OLX77_06860</name>
</gene>
<reference evidence="1" key="1">
    <citation type="journal article" date="2022" name="bioRxiv">
        <title>Thiovibrio frasassiensisgen. nov., sp. nov., an autotrophic, elemental sulfur disproportionating bacterium isolated from sulfidic karst sediment, and proposal of Thiovibrionaceae fam. nov.</title>
        <authorList>
            <person name="Aronson H."/>
            <person name="Thomas C."/>
            <person name="Bhattacharyya M."/>
            <person name="Eckstein S."/>
            <person name="Jensen S."/>
            <person name="Barco R."/>
            <person name="Macalady J."/>
            <person name="Amend J."/>
        </authorList>
    </citation>
    <scope>NUCLEOTIDE SEQUENCE</scope>
    <source>
        <strain evidence="1">RS19-109</strain>
    </source>
</reference>
<dbReference type="EMBL" id="JAPHEH010000001">
    <property type="protein sequence ID" value="MDG4475878.1"/>
    <property type="molecule type" value="Genomic_DNA"/>
</dbReference>
<sequence length="320" mass="35065">MTQAYYDIFNGDADGICALHQLRLAEPREAVLVTGVKRDIRLLDQVAQVRGGELTVLDISLDSNRGVLVRLLDFCRVFYVDHHYAGDLPVSPNLIAHLDPSPEVCTSLIVDTLLGGRFRAWAVVAAFGDNLHDSARKSAATLHLTEDQMARLRELGELMNYNGYGQTVADLHLPPQELYAAVKPYADPLAFCEESQILPLLRQGFADDLRRAKAVSVLRQTPHGRIFVFPAEKWGSRIAGVFSNEKAREQVDMAHALLVDQGDGSFMVSVRAPLSRRHGADSLCRAFPTGGGRAAAAGINALPGDQVEAFCQKFNEVFSP</sequence>
<name>A0A9X4MGB5_9BACT</name>
<dbReference type="AlphaFoldDB" id="A0A9X4MGB5"/>